<dbReference type="Gene3D" id="3.40.50.150">
    <property type="entry name" value="Vaccinia Virus protein VP39"/>
    <property type="match status" value="1"/>
</dbReference>
<keyword evidence="1" id="KW-0808">Transferase</keyword>
<dbReference type="EC" id="2.1.1.-" evidence="1"/>
<dbReference type="PIRSF" id="PIRSF017393">
    <property type="entry name" value="MTase_SAV2177"/>
    <property type="match status" value="1"/>
</dbReference>
<proteinExistence type="predicted"/>
<protein>
    <submittedName>
        <fullName evidence="1">SAM-dependent methyltransferase</fullName>
        <ecNumber evidence="1">2.1.1.-</ecNumber>
    </submittedName>
</protein>
<organism evidence="1 2">
    <name type="scientific">Streptomyces milbemycinicus</name>
    <dbReference type="NCBI Taxonomy" id="476552"/>
    <lineage>
        <taxon>Bacteria</taxon>
        <taxon>Bacillati</taxon>
        <taxon>Actinomycetota</taxon>
        <taxon>Actinomycetes</taxon>
        <taxon>Kitasatosporales</taxon>
        <taxon>Streptomycetaceae</taxon>
        <taxon>Streptomyces</taxon>
    </lineage>
</organism>
<dbReference type="InterPro" id="IPR006764">
    <property type="entry name" value="SAM_dep_MeTrfase_SAV2177_type"/>
</dbReference>
<keyword evidence="2" id="KW-1185">Reference proteome</keyword>
<dbReference type="GO" id="GO:0008168">
    <property type="term" value="F:methyltransferase activity"/>
    <property type="evidence" value="ECO:0007669"/>
    <property type="project" value="UniProtKB-KW"/>
</dbReference>
<dbReference type="Proteomes" id="UP001620295">
    <property type="component" value="Unassembled WGS sequence"/>
</dbReference>
<gene>
    <name evidence="1" type="ORF">ACI2L5_47865</name>
</gene>
<comment type="caution">
    <text evidence="1">The sequence shown here is derived from an EMBL/GenBank/DDBJ whole genome shotgun (WGS) entry which is preliminary data.</text>
</comment>
<sequence>MDHGENPIAHSIDINTPSIARMYDWYLGGTDNFPSDRRACRALLNIAPCTRALVRNNRLFLERVVRVLARDYGVRQFLDFGSGLPVRNNVHQVAQSVDRGSRVVYIDNDPIVLAHGRTLLDENDETVIVRAKMTDIEGTLDHPDVTGLIDRDAPVAALFASGLHRIPDPPGPQSVIQKVAGRLASGSFLVFCHLVSDSAAVRQAATDFMLRTTGHNWGRVREKSDVDAYVSGMKLLAPGLVEVSAWRPDSPVTPQQHTRRWQEYGGVVCLP</sequence>
<dbReference type="SUPFAM" id="SSF53335">
    <property type="entry name" value="S-adenosyl-L-methionine-dependent methyltransferases"/>
    <property type="match status" value="1"/>
</dbReference>
<dbReference type="Pfam" id="PF04672">
    <property type="entry name" value="Methyltransf_19"/>
    <property type="match status" value="1"/>
</dbReference>
<dbReference type="GO" id="GO:0032259">
    <property type="term" value="P:methylation"/>
    <property type="evidence" value="ECO:0007669"/>
    <property type="project" value="UniProtKB-KW"/>
</dbReference>
<evidence type="ECO:0000313" key="1">
    <source>
        <dbReference type="EMBL" id="MFK4272546.1"/>
    </source>
</evidence>
<keyword evidence="1" id="KW-0489">Methyltransferase</keyword>
<dbReference type="EMBL" id="JBJDQH010000028">
    <property type="protein sequence ID" value="MFK4272546.1"/>
    <property type="molecule type" value="Genomic_DNA"/>
</dbReference>
<name>A0ABW8M7X5_9ACTN</name>
<dbReference type="RefSeq" id="WP_404748844.1">
    <property type="nucleotide sequence ID" value="NZ_JBJDQH010000028.1"/>
</dbReference>
<evidence type="ECO:0000313" key="2">
    <source>
        <dbReference type="Proteomes" id="UP001620295"/>
    </source>
</evidence>
<accession>A0ABW8M7X5</accession>
<reference evidence="1 2" key="1">
    <citation type="submission" date="2024-11" db="EMBL/GenBank/DDBJ databases">
        <title>The Natural Products Discovery Center: Release of the First 8490 Sequenced Strains for Exploring Actinobacteria Biosynthetic Diversity.</title>
        <authorList>
            <person name="Kalkreuter E."/>
            <person name="Kautsar S.A."/>
            <person name="Yang D."/>
            <person name="Bader C.D."/>
            <person name="Teijaro C.N."/>
            <person name="Fluegel L."/>
            <person name="Davis C.M."/>
            <person name="Simpson J.R."/>
            <person name="Lauterbach L."/>
            <person name="Steele A.D."/>
            <person name="Gui C."/>
            <person name="Meng S."/>
            <person name="Li G."/>
            <person name="Viehrig K."/>
            <person name="Ye F."/>
            <person name="Su P."/>
            <person name="Kiefer A.F."/>
            <person name="Nichols A."/>
            <person name="Cepeda A.J."/>
            <person name="Yan W."/>
            <person name="Fan B."/>
            <person name="Jiang Y."/>
            <person name="Adhikari A."/>
            <person name="Zheng C.-J."/>
            <person name="Schuster L."/>
            <person name="Cowan T.M."/>
            <person name="Smanski M.J."/>
            <person name="Chevrette M.G."/>
            <person name="De Carvalho L.P.S."/>
            <person name="Shen B."/>
        </authorList>
    </citation>
    <scope>NUCLEOTIDE SEQUENCE [LARGE SCALE GENOMIC DNA]</scope>
    <source>
        <strain evidence="1 2">NPDC020863</strain>
    </source>
</reference>
<dbReference type="InterPro" id="IPR029063">
    <property type="entry name" value="SAM-dependent_MTases_sf"/>
</dbReference>